<dbReference type="GO" id="GO:0008270">
    <property type="term" value="F:zinc ion binding"/>
    <property type="evidence" value="ECO:0007669"/>
    <property type="project" value="UniProtKB-KW"/>
</dbReference>
<comment type="subcellular location">
    <subcellularLocation>
        <location evidence="1">Cytoplasm</location>
    </subcellularLocation>
</comment>
<evidence type="ECO:0000259" key="7">
    <source>
        <dbReference type="PROSITE" id="PS51795"/>
    </source>
</evidence>
<keyword evidence="5" id="KW-0862">Zinc</keyword>
<dbReference type="PANTHER" id="PTHR33059:SF84">
    <property type="entry name" value="FCS-LIKE ZINC FINGER 15"/>
    <property type="match status" value="1"/>
</dbReference>
<evidence type="ECO:0000256" key="2">
    <source>
        <dbReference type="ARBA" id="ARBA00009374"/>
    </source>
</evidence>
<keyword evidence="4" id="KW-0479">Metal-binding</keyword>
<dbReference type="GO" id="GO:0005737">
    <property type="term" value="C:cytoplasm"/>
    <property type="evidence" value="ECO:0007669"/>
    <property type="project" value="UniProtKB-SubCell"/>
</dbReference>
<reference evidence="8" key="1">
    <citation type="submission" date="2023-05" db="EMBL/GenBank/DDBJ databases">
        <authorList>
            <person name="Huff M."/>
        </authorList>
    </citation>
    <scope>NUCLEOTIDE SEQUENCE</scope>
</reference>
<keyword evidence="9" id="KW-1185">Reference proteome</keyword>
<dbReference type="EMBL" id="OU503041">
    <property type="protein sequence ID" value="CAI9762632.1"/>
    <property type="molecule type" value="Genomic_DNA"/>
</dbReference>
<keyword evidence="5" id="KW-0863">Zinc-finger</keyword>
<evidence type="ECO:0000256" key="5">
    <source>
        <dbReference type="ARBA" id="ARBA00022771"/>
    </source>
</evidence>
<dbReference type="Proteomes" id="UP000834106">
    <property type="component" value="Chromosome 6"/>
</dbReference>
<dbReference type="Pfam" id="PF04570">
    <property type="entry name" value="zf-FLZ"/>
    <property type="match status" value="1"/>
</dbReference>
<comment type="similarity">
    <text evidence="2">Belongs to the FLZ family.</text>
</comment>
<evidence type="ECO:0000256" key="4">
    <source>
        <dbReference type="ARBA" id="ARBA00022723"/>
    </source>
</evidence>
<evidence type="ECO:0000313" key="8">
    <source>
        <dbReference type="EMBL" id="CAI9762632.1"/>
    </source>
</evidence>
<dbReference type="AlphaFoldDB" id="A0AAD1Z3P6"/>
<evidence type="ECO:0000256" key="3">
    <source>
        <dbReference type="ARBA" id="ARBA00022490"/>
    </source>
</evidence>
<protein>
    <recommendedName>
        <fullName evidence="7">FLZ-type domain-containing protein</fullName>
    </recommendedName>
</protein>
<dbReference type="PROSITE" id="PS51795">
    <property type="entry name" value="ZF_FLZ"/>
    <property type="match status" value="1"/>
</dbReference>
<sequence length="143" mass="16152">MVGLSVILEEHKDINKRISRVISKWSFCMKIKSPSTLHPPNPSSPCPFPRRNFPIYLDECLLCRKKLLPGKDIYMYKGDMGFCSVECRCRQISMDEEESARSGCTSEYKYCSLSAMKPQQMPPSSSSSSGGKGSRNMANTFVY</sequence>
<evidence type="ECO:0000256" key="1">
    <source>
        <dbReference type="ARBA" id="ARBA00004496"/>
    </source>
</evidence>
<name>A0AAD1Z3P6_9LAMI</name>
<evidence type="ECO:0000313" key="9">
    <source>
        <dbReference type="Proteomes" id="UP000834106"/>
    </source>
</evidence>
<proteinExistence type="inferred from homology"/>
<dbReference type="PANTHER" id="PTHR33059">
    <property type="entry name" value="FCS-LIKE ZINC FINGER 5"/>
    <property type="match status" value="1"/>
</dbReference>
<feature type="domain" description="FLZ-type" evidence="7">
    <location>
        <begin position="55"/>
        <end position="99"/>
    </location>
</feature>
<accession>A0AAD1Z3P6</accession>
<keyword evidence="3" id="KW-0963">Cytoplasm</keyword>
<dbReference type="InterPro" id="IPR007650">
    <property type="entry name" value="Zf-FLZ_dom"/>
</dbReference>
<evidence type="ECO:0000256" key="6">
    <source>
        <dbReference type="PROSITE-ProRule" id="PRU01131"/>
    </source>
</evidence>
<gene>
    <name evidence="8" type="ORF">FPE_LOCUS10062</name>
</gene>
<organism evidence="8 9">
    <name type="scientific">Fraxinus pennsylvanica</name>
    <dbReference type="NCBI Taxonomy" id="56036"/>
    <lineage>
        <taxon>Eukaryota</taxon>
        <taxon>Viridiplantae</taxon>
        <taxon>Streptophyta</taxon>
        <taxon>Embryophyta</taxon>
        <taxon>Tracheophyta</taxon>
        <taxon>Spermatophyta</taxon>
        <taxon>Magnoliopsida</taxon>
        <taxon>eudicotyledons</taxon>
        <taxon>Gunneridae</taxon>
        <taxon>Pentapetalae</taxon>
        <taxon>asterids</taxon>
        <taxon>lamiids</taxon>
        <taxon>Lamiales</taxon>
        <taxon>Oleaceae</taxon>
        <taxon>Oleeae</taxon>
        <taxon>Fraxinus</taxon>
    </lineage>
</organism>
<feature type="zinc finger region" description="FLZ-type" evidence="6">
    <location>
        <begin position="55"/>
        <end position="99"/>
    </location>
</feature>